<proteinExistence type="inferred from homology"/>
<comment type="subcellular location">
    <subcellularLocation>
        <location evidence="2">Mitochondrion inner membrane</location>
        <topology evidence="2">Peripheral membrane protein</topology>
        <orientation evidence="2">Matrix side</orientation>
    </subcellularLocation>
</comment>
<keyword evidence="2" id="KW-0813">Transport</keyword>
<organism evidence="3 4">
    <name type="scientific">Myxozyma melibiosi</name>
    <dbReference type="NCBI Taxonomy" id="54550"/>
    <lineage>
        <taxon>Eukaryota</taxon>
        <taxon>Fungi</taxon>
        <taxon>Dikarya</taxon>
        <taxon>Ascomycota</taxon>
        <taxon>Saccharomycotina</taxon>
        <taxon>Lipomycetes</taxon>
        <taxon>Lipomycetales</taxon>
        <taxon>Lipomycetaceae</taxon>
        <taxon>Myxozyma</taxon>
    </lineage>
</organism>
<reference evidence="3 4" key="1">
    <citation type="submission" date="2024-03" db="EMBL/GenBank/DDBJ databases">
        <title>Genome-scale model development and genomic sequencing of the oleaginous clade Lipomyces.</title>
        <authorList>
            <consortium name="Lawrence Berkeley National Laboratory"/>
            <person name="Czajka J.J."/>
            <person name="Han Y."/>
            <person name="Kim J."/>
            <person name="Mondo S.J."/>
            <person name="Hofstad B.A."/>
            <person name="Robles A."/>
            <person name="Haridas S."/>
            <person name="Riley R."/>
            <person name="LaButti K."/>
            <person name="Pangilinan J."/>
            <person name="Andreopoulos W."/>
            <person name="Lipzen A."/>
            <person name="Yan J."/>
            <person name="Wang M."/>
            <person name="Ng V."/>
            <person name="Grigoriev I.V."/>
            <person name="Spatafora J.W."/>
            <person name="Magnuson J.K."/>
            <person name="Baker S.E."/>
            <person name="Pomraning K.R."/>
        </authorList>
    </citation>
    <scope>NUCLEOTIDE SEQUENCE [LARGE SCALE GENOMIC DNA]</scope>
    <source>
        <strain evidence="3 4">Phaff 52-87</strain>
    </source>
</reference>
<evidence type="ECO:0000313" key="4">
    <source>
        <dbReference type="Proteomes" id="UP001498771"/>
    </source>
</evidence>
<dbReference type="Proteomes" id="UP001498771">
    <property type="component" value="Unassembled WGS sequence"/>
</dbReference>
<accession>A0ABR1F5B2</accession>
<dbReference type="EMBL" id="JBBJBU010000006">
    <property type="protein sequence ID" value="KAK7205029.1"/>
    <property type="molecule type" value="Genomic_DNA"/>
</dbReference>
<dbReference type="Pfam" id="PF05071">
    <property type="entry name" value="NDUFA12"/>
    <property type="match status" value="1"/>
</dbReference>
<dbReference type="InterPro" id="IPR007763">
    <property type="entry name" value="NDUFA12"/>
</dbReference>
<sequence>MSSSIIRTIRNAYRIGFKEYMAQMMTIGDTKAGTLVGVDRFGNKFYENKDEDEIHLRTRWVMYKEKYYDVSQLEPGWHGWLGYLVDTPPNALDAAHTSVQKVPKPMRIHNGTGTPDAYVPYSTVKPKFQSWTPTIKERV</sequence>
<keyword evidence="4" id="KW-1185">Reference proteome</keyword>
<protein>
    <recommendedName>
        <fullName evidence="2">NADH dehydrogenase [ubiquinone] 1 alpha subcomplex subunit</fullName>
    </recommendedName>
</protein>
<comment type="function">
    <text evidence="2">Accessory subunit of the mitochondrial membrane respiratory chain NADH dehydrogenase (Complex I), that is believed not to be involved in catalysis. Complex I functions in the transfer of electrons from NADH to the respiratory chain. The immediate electron acceptor for the enzyme is believed to be ubiquinone.</text>
</comment>
<evidence type="ECO:0000313" key="3">
    <source>
        <dbReference type="EMBL" id="KAK7205029.1"/>
    </source>
</evidence>
<keyword evidence="2" id="KW-0679">Respiratory chain</keyword>
<dbReference type="PANTHER" id="PTHR12910:SF2">
    <property type="entry name" value="NADH DEHYDROGENASE [UBIQUINONE] 1 ALPHA SUBCOMPLEX SUBUNIT 12"/>
    <property type="match status" value="1"/>
</dbReference>
<keyword evidence="2" id="KW-0249">Electron transport</keyword>
<dbReference type="GeneID" id="90038192"/>
<keyword evidence="2" id="KW-0496">Mitochondrion</keyword>
<comment type="similarity">
    <text evidence="1 2">Belongs to the complex I NDUFA12 subunit family.</text>
</comment>
<evidence type="ECO:0000256" key="1">
    <source>
        <dbReference type="ARBA" id="ARBA00007355"/>
    </source>
</evidence>
<dbReference type="PANTHER" id="PTHR12910">
    <property type="entry name" value="NADH-UBIQUINONE OXIDOREDUCTASE SUBUNIT B17.2"/>
    <property type="match status" value="1"/>
</dbReference>
<keyword evidence="3" id="KW-0830">Ubiquinone</keyword>
<comment type="caution">
    <text evidence="3">The sequence shown here is derived from an EMBL/GenBank/DDBJ whole genome shotgun (WGS) entry which is preliminary data.</text>
</comment>
<evidence type="ECO:0000256" key="2">
    <source>
        <dbReference type="RuleBase" id="RU363103"/>
    </source>
</evidence>
<keyword evidence="2" id="KW-0999">Mitochondrion inner membrane</keyword>
<dbReference type="RefSeq" id="XP_064768062.1">
    <property type="nucleotide sequence ID" value="XM_064912680.1"/>
</dbReference>
<name>A0ABR1F5B2_9ASCO</name>
<keyword evidence="2" id="KW-0472">Membrane</keyword>
<gene>
    <name evidence="3" type="ORF">BZA70DRAFT_278908</name>
</gene>